<feature type="region of interest" description="Disordered" evidence="1">
    <location>
        <begin position="46"/>
        <end position="103"/>
    </location>
</feature>
<proteinExistence type="predicted"/>
<accession>A0ABZ1AUB2</accession>
<name>A0ABZ1AUB2_9ACTN</name>
<protein>
    <submittedName>
        <fullName evidence="2">Uncharacterized protein</fullName>
    </submittedName>
</protein>
<dbReference type="EMBL" id="CP141261">
    <property type="protein sequence ID" value="WRL61727.1"/>
    <property type="molecule type" value="Genomic_DNA"/>
</dbReference>
<organism evidence="2 3">
    <name type="scientific">Blastococcus brunescens</name>
    <dbReference type="NCBI Taxonomy" id="1564165"/>
    <lineage>
        <taxon>Bacteria</taxon>
        <taxon>Bacillati</taxon>
        <taxon>Actinomycetota</taxon>
        <taxon>Actinomycetes</taxon>
        <taxon>Geodermatophilales</taxon>
        <taxon>Geodermatophilaceae</taxon>
        <taxon>Blastococcus</taxon>
    </lineage>
</organism>
<evidence type="ECO:0000313" key="3">
    <source>
        <dbReference type="Proteomes" id="UP001324287"/>
    </source>
</evidence>
<reference evidence="2 3" key="1">
    <citation type="submission" date="2023-12" db="EMBL/GenBank/DDBJ databases">
        <title>Blastococcus brunescens sp. nov., an actonobacterium isolated from sandstone collected in sahara desert.</title>
        <authorList>
            <person name="Gtari M."/>
            <person name="Ghodhbane F."/>
        </authorList>
    </citation>
    <scope>NUCLEOTIDE SEQUENCE [LARGE SCALE GENOMIC DNA]</scope>
    <source>
        <strain evidence="2 3">BMG 8361</strain>
    </source>
</reference>
<sequence length="103" mass="11244">MRIDGTVHRTEVTGTLGDVLDGTPLGWRVCDGPVDLTAGEHRVVAEPTPQFRPLSLTWSPTASPPQRRGTPRRPTSRSCRGRTAGGSSRWTPRPRPSCASRRT</sequence>
<dbReference type="Proteomes" id="UP001324287">
    <property type="component" value="Chromosome"/>
</dbReference>
<evidence type="ECO:0000313" key="2">
    <source>
        <dbReference type="EMBL" id="WRL61727.1"/>
    </source>
</evidence>
<dbReference type="RefSeq" id="WP_324273088.1">
    <property type="nucleotide sequence ID" value="NZ_CP141261.1"/>
</dbReference>
<keyword evidence="3" id="KW-1185">Reference proteome</keyword>
<evidence type="ECO:0000256" key="1">
    <source>
        <dbReference type="SAM" id="MobiDB-lite"/>
    </source>
</evidence>
<gene>
    <name evidence="2" type="ORF">U6N30_16450</name>
</gene>